<evidence type="ECO:0000313" key="1">
    <source>
        <dbReference type="EMBL" id="WAR12980.1"/>
    </source>
</evidence>
<accession>A0ABY7ESM2</accession>
<protein>
    <submittedName>
        <fullName evidence="1">Uncharacterized protein</fullName>
    </submittedName>
</protein>
<keyword evidence="2" id="KW-1185">Reference proteome</keyword>
<proteinExistence type="predicted"/>
<organism evidence="1 2">
    <name type="scientific">Mya arenaria</name>
    <name type="common">Soft-shell clam</name>
    <dbReference type="NCBI Taxonomy" id="6604"/>
    <lineage>
        <taxon>Eukaryota</taxon>
        <taxon>Metazoa</taxon>
        <taxon>Spiralia</taxon>
        <taxon>Lophotrochozoa</taxon>
        <taxon>Mollusca</taxon>
        <taxon>Bivalvia</taxon>
        <taxon>Autobranchia</taxon>
        <taxon>Heteroconchia</taxon>
        <taxon>Euheterodonta</taxon>
        <taxon>Imparidentia</taxon>
        <taxon>Neoheterodontei</taxon>
        <taxon>Myida</taxon>
        <taxon>Myoidea</taxon>
        <taxon>Myidae</taxon>
        <taxon>Mya</taxon>
    </lineage>
</organism>
<gene>
    <name evidence="1" type="ORF">MAR_027160</name>
</gene>
<name>A0ABY7ESM2_MYAAR</name>
<dbReference type="Proteomes" id="UP001164746">
    <property type="component" value="Chromosome 8"/>
</dbReference>
<dbReference type="EMBL" id="CP111019">
    <property type="protein sequence ID" value="WAR12980.1"/>
    <property type="molecule type" value="Genomic_DNA"/>
</dbReference>
<evidence type="ECO:0000313" key="2">
    <source>
        <dbReference type="Proteomes" id="UP001164746"/>
    </source>
</evidence>
<reference evidence="1" key="1">
    <citation type="submission" date="2022-11" db="EMBL/GenBank/DDBJ databases">
        <title>Centuries of genome instability and evolution in soft-shell clam transmissible cancer (bioRxiv).</title>
        <authorList>
            <person name="Hart S.F.M."/>
            <person name="Yonemitsu M.A."/>
            <person name="Giersch R.M."/>
            <person name="Beal B.F."/>
            <person name="Arriagada G."/>
            <person name="Davis B.W."/>
            <person name="Ostrander E.A."/>
            <person name="Goff S.P."/>
            <person name="Metzger M.J."/>
        </authorList>
    </citation>
    <scope>NUCLEOTIDE SEQUENCE</scope>
    <source>
        <strain evidence="1">MELC-2E11</strain>
        <tissue evidence="1">Siphon/mantle</tissue>
    </source>
</reference>
<sequence length="233" mass="26689">MLNSHVTVTSHKPTANERRYLNKPLVDRPLQQQITATWLKVDSSSSSFTKEDIIKAVEWTCNIKHSQLIWASLQEKEDALASFKMTNVVPSVTKIRIPCDQTRYDGKIGKLKNMKGSPCYMVKRLDHSHILIDGDLKRKAILKERMNFSQITLLMTNVMPSVTKIRIPCDQTIYDGKIGKLKNIKGSLLHGHLRLYYRSFTPILKETKHKFLKTTSQNGIKRVRDELKGGILS</sequence>